<dbReference type="PANTHER" id="PTHR46730">
    <property type="entry name" value="POLYCYSTIN-1"/>
    <property type="match status" value="1"/>
</dbReference>
<evidence type="ECO:0000256" key="1">
    <source>
        <dbReference type="ARBA" id="ARBA00004141"/>
    </source>
</evidence>
<dbReference type="STRING" id="1237149.C900_02878"/>
<dbReference type="InterPro" id="IPR013783">
    <property type="entry name" value="Ig-like_fold"/>
</dbReference>
<dbReference type="SMART" id="SM00089">
    <property type="entry name" value="PKD"/>
    <property type="match status" value="7"/>
</dbReference>
<evidence type="ECO:0000313" key="7">
    <source>
        <dbReference type="EMBL" id="ELR71263.1"/>
    </source>
</evidence>
<dbReference type="InterPro" id="IPR035986">
    <property type="entry name" value="PKD_dom_sf"/>
</dbReference>
<dbReference type="EMBL" id="AMZN01000043">
    <property type="protein sequence ID" value="ELR71263.1"/>
    <property type="molecule type" value="Genomic_DNA"/>
</dbReference>
<keyword evidence="5" id="KW-0472">Membrane</keyword>
<feature type="domain" description="PKD" evidence="6">
    <location>
        <begin position="594"/>
        <end position="657"/>
    </location>
</feature>
<dbReference type="AlphaFoldDB" id="L8JSV8"/>
<protein>
    <recommendedName>
        <fullName evidence="6">PKD domain-containing protein</fullName>
    </recommendedName>
</protein>
<dbReference type="Pfam" id="PF18962">
    <property type="entry name" value="Por_Secre_tail"/>
    <property type="match status" value="1"/>
</dbReference>
<sequence>MSQRVAILFISLTIAITQAIGQCDQADFDIRANICLNEPLPLENTSTGLLSHEWDFCVGDNLTGSPTYSKLLPSQSFGQSFGVRVVRDGEYWYGFVIDRNTKGIIRLDFGASLANTPTYNNLGNPSGALTDAISIELYKEGNNWFGLVPGFIQNKVFLLSFGNSIQNTPTVTNITGSASYQYPIYATIQNSGGNIVAFIVNNRSGQYPVHRLNFGNSITNTPTITTINHTDFNETVNISFIEECDSYYGFLTSRGNGKIFRLDFGNDLTSSPSIQEIGAGSGLTFNNPAGIQTVKEGDEYHAFITSRNGPAYRLDFSSSLLNTPSGTTLPMGVSGDWEVELFKEGSIWYGFKANTGAGIYRITFPEDCSANIPYSTEEEPMNIQYSSAGTYKISLSGLNTSGNTSSVTKEITVSNTLPPSIDFGVDNICFNTATQLSAMSNDVAVNSWEWDFGDGATATGEIVNHTYAATGSYDVSLRIFNGTCSNYLTKTVTIYNEPVPSFTVPTGNICTNDTYLFENTTPGDFDGNITYEWFINGESVATTEDLDYEFPSGGAKEVKLVATIPGCSVEAIQNIANVDEGANPSFTVNDDCLGQSFQFNNTSTGEVASHQWDFGNGFTSNLSNPSFQYAEPGTYDVTLTLTNSSGCVTDTTNFVTVFELPIVSFTNDLACEGSPTQFADSSTVGDANITAWNWSFDDPSSNDNTSAAPNPLHTFTGSGNFDVKLVVESTNGCRDSLIQAVNVLAAPEVDFTYDRLCINEAVQFQDLSQPVAGETITSWAWDLGGVFSAEQNPEVTFEFAKNYGVGLTVTSENLCTATTYKTITITPVPEVVFEIEDACENTEVHLYDTTDPLGDEVASRSWNLAGLASASDSSTYFHFPQAGTYEVGLSIVTQNGCEYATSQSIEVTQAPTASFTSPIMFGAPPLEVAFVNNSANAVTYMWDFDDGTISNETQPVHTFTEEGTHTVQLVATDALGCSDTTSRTINVVFPDLELELSRLFITEKNGSNMLIMMLINNGTIVIENLNVTIDLGDQLAAKELVSATIMPGEQVNVPLQLSFVNKDLEFVCVTVEALIEGVEESDATNNSRCINFEDDVIILKPYPNPGTGEIHINIVSNVSETLTARLFSPKGNLVKDVAFQKLGTGYNDIVLDATDVKDGLYFLKIEYGGKSEVFRVMIGN</sequence>
<dbReference type="InterPro" id="IPR022409">
    <property type="entry name" value="PKD/Chitinase_dom"/>
</dbReference>
<evidence type="ECO:0000256" key="3">
    <source>
        <dbReference type="ARBA" id="ARBA00022737"/>
    </source>
</evidence>
<dbReference type="InterPro" id="IPR026444">
    <property type="entry name" value="Secre_tail"/>
</dbReference>
<dbReference type="GO" id="GO:0006816">
    <property type="term" value="P:calcium ion transport"/>
    <property type="evidence" value="ECO:0007669"/>
    <property type="project" value="TreeGrafter"/>
</dbReference>
<keyword evidence="8" id="KW-1185">Reference proteome</keyword>
<proteinExistence type="predicted"/>
<dbReference type="Proteomes" id="UP000011135">
    <property type="component" value="Unassembled WGS sequence"/>
</dbReference>
<feature type="domain" description="PKD" evidence="6">
    <location>
        <begin position="447"/>
        <end position="494"/>
    </location>
</feature>
<dbReference type="GO" id="GO:0005886">
    <property type="term" value="C:plasma membrane"/>
    <property type="evidence" value="ECO:0007669"/>
    <property type="project" value="TreeGrafter"/>
</dbReference>
<feature type="domain" description="PKD" evidence="6">
    <location>
        <begin position="678"/>
        <end position="732"/>
    </location>
</feature>
<name>L8JSV8_9BACT</name>
<evidence type="ECO:0000313" key="8">
    <source>
        <dbReference type="Proteomes" id="UP000011135"/>
    </source>
</evidence>
<dbReference type="InterPro" id="IPR000601">
    <property type="entry name" value="PKD_dom"/>
</dbReference>
<dbReference type="OrthoDB" id="1521709at2"/>
<keyword evidence="2" id="KW-0812">Transmembrane</keyword>
<dbReference type="GO" id="GO:0005261">
    <property type="term" value="F:monoatomic cation channel activity"/>
    <property type="evidence" value="ECO:0007669"/>
    <property type="project" value="TreeGrafter"/>
</dbReference>
<organism evidence="7 8">
    <name type="scientific">Fulvivirga imtechensis AK7</name>
    <dbReference type="NCBI Taxonomy" id="1237149"/>
    <lineage>
        <taxon>Bacteria</taxon>
        <taxon>Pseudomonadati</taxon>
        <taxon>Bacteroidota</taxon>
        <taxon>Cytophagia</taxon>
        <taxon>Cytophagales</taxon>
        <taxon>Fulvivirgaceae</taxon>
        <taxon>Fulvivirga</taxon>
    </lineage>
</organism>
<comment type="subcellular location">
    <subcellularLocation>
        <location evidence="1">Membrane</location>
        <topology evidence="1">Multi-pass membrane protein</topology>
    </subcellularLocation>
</comment>
<dbReference type="NCBIfam" id="TIGR04183">
    <property type="entry name" value="Por_Secre_tail"/>
    <property type="match status" value="1"/>
</dbReference>
<comment type="caution">
    <text evidence="7">The sequence shown here is derived from an EMBL/GenBank/DDBJ whole genome shotgun (WGS) entry which is preliminary data.</text>
</comment>
<dbReference type="SUPFAM" id="SSF49299">
    <property type="entry name" value="PKD domain"/>
    <property type="match status" value="5"/>
</dbReference>
<dbReference type="PROSITE" id="PS50093">
    <property type="entry name" value="PKD"/>
    <property type="match status" value="4"/>
</dbReference>
<keyword evidence="4" id="KW-1133">Transmembrane helix</keyword>
<evidence type="ECO:0000256" key="2">
    <source>
        <dbReference type="ARBA" id="ARBA00022692"/>
    </source>
</evidence>
<dbReference type="Pfam" id="PF18911">
    <property type="entry name" value="PKD_4"/>
    <property type="match status" value="4"/>
</dbReference>
<dbReference type="CDD" id="cd00146">
    <property type="entry name" value="PKD"/>
    <property type="match status" value="5"/>
</dbReference>
<dbReference type="eggNOG" id="COG3291">
    <property type="taxonomic scope" value="Bacteria"/>
</dbReference>
<feature type="domain" description="PKD" evidence="6">
    <location>
        <begin position="932"/>
        <end position="987"/>
    </location>
</feature>
<gene>
    <name evidence="7" type="ORF">C900_02878</name>
</gene>
<dbReference type="PATRIC" id="fig|1237149.3.peg.2634"/>
<evidence type="ECO:0000259" key="6">
    <source>
        <dbReference type="PROSITE" id="PS50093"/>
    </source>
</evidence>
<reference evidence="7 8" key="1">
    <citation type="submission" date="2012-12" db="EMBL/GenBank/DDBJ databases">
        <title>Genome assembly of Fulvivirga imtechensis AK7.</title>
        <authorList>
            <person name="Nupur N."/>
            <person name="Khatri I."/>
            <person name="Kumar R."/>
            <person name="Subramanian S."/>
            <person name="Pinnaka A."/>
        </authorList>
    </citation>
    <scope>NUCLEOTIDE SEQUENCE [LARGE SCALE GENOMIC DNA]</scope>
    <source>
        <strain evidence="7 8">AK7</strain>
    </source>
</reference>
<evidence type="ECO:0000256" key="5">
    <source>
        <dbReference type="ARBA" id="ARBA00023136"/>
    </source>
</evidence>
<dbReference type="RefSeq" id="WP_009580201.1">
    <property type="nucleotide sequence ID" value="NZ_AMZN01000043.1"/>
</dbReference>
<dbReference type="Gene3D" id="2.60.40.10">
    <property type="entry name" value="Immunoglobulins"/>
    <property type="match status" value="7"/>
</dbReference>
<keyword evidence="3" id="KW-0677">Repeat</keyword>
<dbReference type="PANTHER" id="PTHR46730:SF1">
    <property type="entry name" value="PLAT DOMAIN-CONTAINING PROTEIN"/>
    <property type="match status" value="1"/>
</dbReference>
<evidence type="ECO:0000256" key="4">
    <source>
        <dbReference type="ARBA" id="ARBA00022989"/>
    </source>
</evidence>
<accession>L8JSV8</accession>